<reference evidence="3 4" key="1">
    <citation type="submission" date="2019-05" db="EMBL/GenBank/DDBJ databases">
        <title>The compact genome of Giardia muris reveals important steps in the evolution of intestinal protozoan parasites.</title>
        <authorList>
            <person name="Xu F."/>
            <person name="Jimenez-Gonzalez A."/>
            <person name="Einarsson E."/>
            <person name="Astvaldsson A."/>
            <person name="Peirasmaki D."/>
            <person name="Eckmann L."/>
            <person name="Andersson J.O."/>
            <person name="Svard S.G."/>
            <person name="Jerlstrom-Hultqvist J."/>
        </authorList>
    </citation>
    <scope>NUCLEOTIDE SEQUENCE [LARGE SCALE GENOMIC DNA]</scope>
    <source>
        <strain evidence="3 4">Roberts-Thomson</strain>
    </source>
</reference>
<dbReference type="GO" id="GO:0005956">
    <property type="term" value="C:protein kinase CK2 complex"/>
    <property type="evidence" value="ECO:0007669"/>
    <property type="project" value="UniProtKB-UniRule"/>
</dbReference>
<sequence>MDGGSTSESYSDEDTDWISTFLSQSSFRRLLVEVPDVFFGDNLALCGLDAEVKHFNDALRIIRNQAPTDLDVDTASRAAALLYARAHARYVLTPQGLEDVRAKYERCDYGKCPRYLCGGQRMLPYGAVDRPGKAVLRFFCPCCHQLYKLFVHTPDQFIDGCFYGPNLAPMFLLTYPALLPRNCPKYEARIYGFALYDPEKRGTRINPVLRSLIESDEELRKHLSQCP</sequence>
<evidence type="ECO:0000256" key="1">
    <source>
        <dbReference type="ARBA" id="ARBA00006941"/>
    </source>
</evidence>
<dbReference type="PANTHER" id="PTHR11740">
    <property type="entry name" value="CASEIN KINASE II SUBUNIT BETA"/>
    <property type="match status" value="1"/>
</dbReference>
<dbReference type="GO" id="GO:0016301">
    <property type="term" value="F:kinase activity"/>
    <property type="evidence" value="ECO:0007669"/>
    <property type="project" value="UniProtKB-KW"/>
</dbReference>
<dbReference type="GO" id="GO:0019887">
    <property type="term" value="F:protein kinase regulator activity"/>
    <property type="evidence" value="ECO:0007669"/>
    <property type="project" value="InterPro"/>
</dbReference>
<dbReference type="AlphaFoldDB" id="A0A4Z1SN27"/>
<dbReference type="InterPro" id="IPR035991">
    <property type="entry name" value="Casein_kinase_II_beta-like"/>
</dbReference>
<proteinExistence type="inferred from homology"/>
<evidence type="ECO:0000256" key="2">
    <source>
        <dbReference type="RuleBase" id="RU361268"/>
    </source>
</evidence>
<comment type="similarity">
    <text evidence="1 2">Belongs to the casein kinase 2 subunit beta family.</text>
</comment>
<evidence type="ECO:0000313" key="3">
    <source>
        <dbReference type="EMBL" id="TNJ27000.1"/>
    </source>
</evidence>
<gene>
    <name evidence="3" type="ORF">GMRT_14893</name>
</gene>
<dbReference type="Gene3D" id="1.10.1820.10">
    <property type="entry name" value="protein kinase ck2 holoenzyme, chain C, domain 1"/>
    <property type="match status" value="1"/>
</dbReference>
<organism evidence="3 4">
    <name type="scientific">Giardia muris</name>
    <dbReference type="NCBI Taxonomy" id="5742"/>
    <lineage>
        <taxon>Eukaryota</taxon>
        <taxon>Metamonada</taxon>
        <taxon>Diplomonadida</taxon>
        <taxon>Hexamitidae</taxon>
        <taxon>Giardiinae</taxon>
        <taxon>Giardia</taxon>
    </lineage>
</organism>
<dbReference type="SMART" id="SM01085">
    <property type="entry name" value="CK_II_beta"/>
    <property type="match status" value="1"/>
</dbReference>
<name>A0A4Z1SN27_GIAMU</name>
<dbReference type="Proteomes" id="UP000315496">
    <property type="component" value="Chromosome 4"/>
</dbReference>
<accession>A0A4Z1SN27</accession>
<dbReference type="InterPro" id="IPR000704">
    <property type="entry name" value="Casein_kinase_II_reg-sub"/>
</dbReference>
<dbReference type="VEuPathDB" id="GiardiaDB:GMRT_14893"/>
<comment type="caution">
    <text evidence="3">The sequence shown here is derived from an EMBL/GenBank/DDBJ whole genome shotgun (WGS) entry which is preliminary data.</text>
</comment>
<evidence type="ECO:0000313" key="4">
    <source>
        <dbReference type="Proteomes" id="UP000315496"/>
    </source>
</evidence>
<dbReference type="SUPFAM" id="SSF57798">
    <property type="entry name" value="Casein kinase II beta subunit"/>
    <property type="match status" value="1"/>
</dbReference>
<comment type="subunit">
    <text evidence="2">Tetramer of two alpha and two beta subunits.</text>
</comment>
<protein>
    <recommendedName>
        <fullName evidence="2">Casein kinase II subunit beta</fullName>
        <shortName evidence="2">CK II beta</shortName>
    </recommendedName>
</protein>
<dbReference type="PANTHER" id="PTHR11740:SF0">
    <property type="entry name" value="CASEIN KINASE II SUBUNIT BETA"/>
    <property type="match status" value="1"/>
</dbReference>
<dbReference type="Gene3D" id="2.20.25.20">
    <property type="match status" value="1"/>
</dbReference>
<keyword evidence="3" id="KW-0808">Transferase</keyword>
<dbReference type="EMBL" id="VDLU01000004">
    <property type="protein sequence ID" value="TNJ27000.1"/>
    <property type="molecule type" value="Genomic_DNA"/>
</dbReference>
<dbReference type="Pfam" id="PF01214">
    <property type="entry name" value="CK_II_beta"/>
    <property type="match status" value="1"/>
</dbReference>
<dbReference type="GO" id="GO:0005737">
    <property type="term" value="C:cytoplasm"/>
    <property type="evidence" value="ECO:0007669"/>
    <property type="project" value="TreeGrafter"/>
</dbReference>
<dbReference type="FunFam" id="2.20.25.20:FF:000001">
    <property type="entry name" value="Casein kinase II subunit beta"/>
    <property type="match status" value="1"/>
</dbReference>
<keyword evidence="3" id="KW-0418">Kinase</keyword>
<dbReference type="OrthoDB" id="3971593at2759"/>
<keyword evidence="4" id="KW-1185">Reference proteome</keyword>
<dbReference type="InterPro" id="IPR016149">
    <property type="entry name" value="Casein_kin_II_reg-sub_N"/>
</dbReference>
<dbReference type="PRINTS" id="PR00472">
    <property type="entry name" value="CASNKINASEII"/>
</dbReference>